<dbReference type="PANTHER" id="PTHR33392">
    <property type="entry name" value="POLYISOPRENYL-TEICHOIC ACID--PEPTIDOGLYCAN TEICHOIC ACID TRANSFERASE TAGU"/>
    <property type="match status" value="1"/>
</dbReference>
<keyword evidence="3" id="KW-1133">Transmembrane helix</keyword>
<proteinExistence type="inferred from homology"/>
<dbReference type="InterPro" id="IPR004474">
    <property type="entry name" value="LytR_CpsA_psr"/>
</dbReference>
<dbReference type="NCBIfam" id="TIGR00350">
    <property type="entry name" value="lytR_cpsA_psr"/>
    <property type="match status" value="1"/>
</dbReference>
<feature type="compositionally biased region" description="Low complexity" evidence="2">
    <location>
        <begin position="90"/>
        <end position="119"/>
    </location>
</feature>
<feature type="compositionally biased region" description="Low complexity" evidence="2">
    <location>
        <begin position="181"/>
        <end position="197"/>
    </location>
</feature>
<evidence type="ECO:0000256" key="2">
    <source>
        <dbReference type="SAM" id="MobiDB-lite"/>
    </source>
</evidence>
<dbReference type="InterPro" id="IPR027381">
    <property type="entry name" value="LytR/CpsA/Psr_C"/>
</dbReference>
<dbReference type="OrthoDB" id="3759589at2"/>
<feature type="domain" description="Cell envelope-related transcriptional attenuator" evidence="4">
    <location>
        <begin position="300"/>
        <end position="456"/>
    </location>
</feature>
<dbReference type="EMBL" id="BLAE01000105">
    <property type="protein sequence ID" value="GES16555.1"/>
    <property type="molecule type" value="Genomic_DNA"/>
</dbReference>
<name>A0A5M3X470_9ACTN</name>
<organism evidence="6 7">
    <name type="scientific">Acrocarpospora macrocephala</name>
    <dbReference type="NCBI Taxonomy" id="150177"/>
    <lineage>
        <taxon>Bacteria</taxon>
        <taxon>Bacillati</taxon>
        <taxon>Actinomycetota</taxon>
        <taxon>Actinomycetes</taxon>
        <taxon>Streptosporangiales</taxon>
        <taxon>Streptosporangiaceae</taxon>
        <taxon>Acrocarpospora</taxon>
    </lineage>
</organism>
<dbReference type="Proteomes" id="UP000331127">
    <property type="component" value="Unassembled WGS sequence"/>
</dbReference>
<feature type="domain" description="LytR/CpsA/Psr regulator C-terminal" evidence="5">
    <location>
        <begin position="567"/>
        <end position="677"/>
    </location>
</feature>
<feature type="compositionally biased region" description="Low complexity" evidence="2">
    <location>
        <begin position="57"/>
        <end position="82"/>
    </location>
</feature>
<feature type="compositionally biased region" description="Basic and acidic residues" evidence="2">
    <location>
        <begin position="145"/>
        <end position="155"/>
    </location>
</feature>
<evidence type="ECO:0000259" key="4">
    <source>
        <dbReference type="Pfam" id="PF03816"/>
    </source>
</evidence>
<dbReference type="Pfam" id="PF13399">
    <property type="entry name" value="LytR_C"/>
    <property type="match status" value="1"/>
</dbReference>
<dbReference type="InterPro" id="IPR050922">
    <property type="entry name" value="LytR/CpsA/Psr_CW_biosynth"/>
</dbReference>
<dbReference type="PANTHER" id="PTHR33392:SF6">
    <property type="entry name" value="POLYISOPRENYL-TEICHOIC ACID--PEPTIDOGLYCAN TEICHOIC ACID TRANSFERASE TAGU"/>
    <property type="match status" value="1"/>
</dbReference>
<dbReference type="RefSeq" id="WP_155361566.1">
    <property type="nucleotide sequence ID" value="NZ_BAAAHL010000035.1"/>
</dbReference>
<dbReference type="AlphaFoldDB" id="A0A5M3X470"/>
<dbReference type="Gene3D" id="3.40.630.190">
    <property type="entry name" value="LCP protein"/>
    <property type="match status" value="1"/>
</dbReference>
<evidence type="ECO:0008006" key="8">
    <source>
        <dbReference type="Google" id="ProtNLM"/>
    </source>
</evidence>
<keyword evidence="3" id="KW-0812">Transmembrane</keyword>
<evidence type="ECO:0000256" key="1">
    <source>
        <dbReference type="ARBA" id="ARBA00006068"/>
    </source>
</evidence>
<feature type="transmembrane region" description="Helical" evidence="3">
    <location>
        <begin position="218"/>
        <end position="243"/>
    </location>
</feature>
<dbReference type="Gene3D" id="3.30.70.2390">
    <property type="match status" value="1"/>
</dbReference>
<evidence type="ECO:0000259" key="5">
    <source>
        <dbReference type="Pfam" id="PF13399"/>
    </source>
</evidence>
<accession>A0A5M3X470</accession>
<keyword evidence="3" id="KW-0472">Membrane</keyword>
<comment type="similarity">
    <text evidence="1">Belongs to the LytR/CpsA/Psr (LCP) family.</text>
</comment>
<evidence type="ECO:0000256" key="3">
    <source>
        <dbReference type="SAM" id="Phobius"/>
    </source>
</evidence>
<dbReference type="Pfam" id="PF03816">
    <property type="entry name" value="LytR_cpsA_psr"/>
    <property type="match status" value="1"/>
</dbReference>
<evidence type="ECO:0000313" key="7">
    <source>
        <dbReference type="Proteomes" id="UP000331127"/>
    </source>
</evidence>
<keyword evidence="7" id="KW-1185">Reference proteome</keyword>
<evidence type="ECO:0000313" key="6">
    <source>
        <dbReference type="EMBL" id="GES16555.1"/>
    </source>
</evidence>
<protein>
    <recommendedName>
        <fullName evidence="8">LytR family transcriptional regulator</fullName>
    </recommendedName>
</protein>
<sequence>MSDHRHRPSHDPDRPVWGQSETGPHAYGTGDQPVYGTHSEPVTYGHGSRRRRPPQEPQYDQQYEQQYNPQQYEQPQGYQAQQPPYPPGPYQQDPYQQDPYQQQGYPPEAYQQQPYGQQEYEQEPYEEPAPRGRRRSAEQGPDPDFEQHRWGVGDRFDDDDDEEPRRLRWGRRKKADDGYDPLPATAAAAAVGSSIGSPPGPPPKPAAKKGKGKGGGGLGALGWTSVVLISLMVLGTFTAYTLYARTRSNINYGKSTDELDKNRPENQTGAINVLLVGSDTRAGDNAKYGQKASREDTTERTDTIMLLHITPNRDGARLISFPRDSMVQIPECKDAKTGAIKPSHLAQINEAFNNGGMICTRRTIEALTDIPIDHYIKVDFTGFKSIVDALDGIDICVPQAVVDPKAKLNLKAGEQTVKGETALAYVRARYQLGDGSDIGRIKRQQIFITQVVKKATSSAILTDVGRLTAFIDAATKSVQMDDRLNTERLLEIAASARKLTAKGFKATTVPWEAYPGDTNRVQWKEPGAKNLFSSIITDTEVVPDKPAASANPSAPVDNTPKPTEAAQVRVQVINGTNTAGKAKEVADQLSAQGYKVTTLGNGVGADGLDLPTTTISYKGAGWEGSKLLAGVMMHEVKPDTKPIKGSAVNAYTAATPPPGADKKAIGPVIQLVIGKDFKGVKIPLSATEDASTVDADTDICQT</sequence>
<comment type="caution">
    <text evidence="6">The sequence shown here is derived from an EMBL/GenBank/DDBJ whole genome shotgun (WGS) entry which is preliminary data.</text>
</comment>
<reference evidence="6 7" key="1">
    <citation type="submission" date="2019-10" db="EMBL/GenBank/DDBJ databases">
        <title>Whole genome shotgun sequence of Acrocarpospora macrocephala NBRC 16266.</title>
        <authorList>
            <person name="Ichikawa N."/>
            <person name="Kimura A."/>
            <person name="Kitahashi Y."/>
            <person name="Komaki H."/>
            <person name="Oguchi A."/>
        </authorList>
    </citation>
    <scope>NUCLEOTIDE SEQUENCE [LARGE SCALE GENOMIC DNA]</scope>
    <source>
        <strain evidence="6 7">NBRC 16266</strain>
    </source>
</reference>
<feature type="compositionally biased region" description="Basic and acidic residues" evidence="2">
    <location>
        <begin position="1"/>
        <end position="14"/>
    </location>
</feature>
<feature type="region of interest" description="Disordered" evidence="2">
    <location>
        <begin position="1"/>
        <end position="215"/>
    </location>
</feature>
<gene>
    <name evidence="6" type="ORF">Amac_101530</name>
</gene>